<reference evidence="14 15" key="1">
    <citation type="submission" date="2022-07" db="EMBL/GenBank/DDBJ databases">
        <title>Genome-wide signatures of adaptation to extreme environments.</title>
        <authorList>
            <person name="Cho C.H."/>
            <person name="Yoon H.S."/>
        </authorList>
    </citation>
    <scope>NUCLEOTIDE SEQUENCE [LARGE SCALE GENOMIC DNA]</scope>
    <source>
        <strain evidence="14 15">108.79 E11</strain>
    </source>
</reference>
<accession>A0AAV9INN4</accession>
<feature type="region of interest" description="Disordered" evidence="11">
    <location>
        <begin position="1228"/>
        <end position="1256"/>
    </location>
</feature>
<protein>
    <recommendedName>
        <fullName evidence="3">Probable ATP-dependent transporter ycf16</fullName>
    </recommendedName>
</protein>
<feature type="region of interest" description="Disordered" evidence="11">
    <location>
        <begin position="1"/>
        <end position="68"/>
    </location>
</feature>
<feature type="transmembrane region" description="Helical" evidence="12">
    <location>
        <begin position="622"/>
        <end position="648"/>
    </location>
</feature>
<feature type="transmembrane region" description="Helical" evidence="12">
    <location>
        <begin position="581"/>
        <end position="602"/>
    </location>
</feature>
<feature type="transmembrane region" description="Helical" evidence="12">
    <location>
        <begin position="1553"/>
        <end position="1578"/>
    </location>
</feature>
<dbReference type="SMART" id="SM00382">
    <property type="entry name" value="AAA"/>
    <property type="match status" value="2"/>
</dbReference>
<keyword evidence="7" id="KW-0547">Nucleotide-binding</keyword>
<evidence type="ECO:0000313" key="14">
    <source>
        <dbReference type="EMBL" id="KAK4529135.1"/>
    </source>
</evidence>
<feature type="compositionally biased region" description="Basic and acidic residues" evidence="11">
    <location>
        <begin position="58"/>
        <end position="68"/>
    </location>
</feature>
<dbReference type="EMBL" id="JANCYU010000076">
    <property type="protein sequence ID" value="KAK4529135.1"/>
    <property type="molecule type" value="Genomic_DNA"/>
</dbReference>
<keyword evidence="5 12" id="KW-0812">Transmembrane</keyword>
<feature type="transmembrane region" description="Helical" evidence="12">
    <location>
        <begin position="693"/>
        <end position="711"/>
    </location>
</feature>
<evidence type="ECO:0000256" key="7">
    <source>
        <dbReference type="ARBA" id="ARBA00022741"/>
    </source>
</evidence>
<dbReference type="PROSITE" id="PS00211">
    <property type="entry name" value="ABC_TRANSPORTER_1"/>
    <property type="match status" value="1"/>
</dbReference>
<dbReference type="GO" id="GO:0140359">
    <property type="term" value="F:ABC-type transporter activity"/>
    <property type="evidence" value="ECO:0007669"/>
    <property type="project" value="InterPro"/>
</dbReference>
<evidence type="ECO:0000256" key="12">
    <source>
        <dbReference type="SAM" id="Phobius"/>
    </source>
</evidence>
<dbReference type="Pfam" id="PF00005">
    <property type="entry name" value="ABC_tran"/>
    <property type="match status" value="2"/>
</dbReference>
<sequence>MKVETSFEHAGESAGYSPASNGLNGNASNGANTEELSIENGTSHVKKPSEEASSGSEESPKKPDFFSRNKLSEEEVKAKLVEDGVLSKGGRLKLFGKIPYRKPTKFELRKLEVEERLGKWYEIPRYNVDSPEFDNEAYNKLVDEIYEEFGQHSGRVGVSFQDLTVKVPVYTEPPIKTVYTAAKGLVTKPLKAAFGFCNPLNGCKPDKGETHAILSNISGYVLPGEMLLVLGPPGCGMSTFLNVLADNPDSDFEIEGKVLYGGKEADSSLKHFVRLVGQEDYHIASLNVRDTLSFAAECCIPDFIPYADRLRSDRIKLVAKGLGLDHVLGTPLGNNKIRGVSGGEKKRVTIGEMTVGKRSQLNLLDGFTRGLDAAVSLDIVRSMRNMADLDQQVFICAMQQPSEDIYRLFDKVLLLDQGKCLFFGKTEDAVPYFRSIGYNKPERRMTPEFLVSVSDPRTHKSALMEGWEDKAPGTVDEFERCFRESSYFAKVVSGFRKEEHMKAVPPKESTPSDIEHYYHRHALQPLARQTQLLFKRQFLMEIKNKPALLTRFIRYVIMSLIMGALFWQTSTDEAGAGVFPGILFISMITIGLGSMSTLPGIYETRQVFYKQKDANFFDPPPYILAQTVVDFPLTFLESLIYSAILYFMAGLNSAEGGRKFGFFLFAMWIIDMAMSTMIRMIGVGTRSFHEAAAVAPGIIILNVVFAGFIIPRNDIPGWWIWLYWLSAFNYILDAVMINQYDGLKLYCLSSEFVPKLPAAYAAYETCPVSTGAAYLKERYGIFTQVYWKWLDIVIVVGFYLFFLILSALALMYIRFSTKAYIRPEGSSPLEEERLAHSLRLSQISLPRLSSQDNDDNRHNPPDEENEQVVVNPRVEDQVDMSVLNHENVEEGANDRQSSDNKRADSSVAMRSFAAHDIGFRPVYMTWTKLSYFVKVSRKYAKEKTGQDTNELQLLHDVNGYAVPGRMIALVGASGAGKTTLLDVLAQRKTQGRILGQILLNKKPIDRFYRRVAGYVEQFDIHNEYATVREALEFSAMLRQPHEVSKEEKLLSVDRVLDILQLREVENRLVGSATSTDAGGISAEARKRLTIGVELVSRSSVLFLDEPTSGLDARAALVVMKTVRRVVDTGRTVICTIHQPSTEIFEMFDDLLLLQKGGYTAYFGPLGHHSQTLIDYFTRHGASPPRPEENPADWVLETIGAGIGRGGPKDWSSVWRRSRENKRLLAQLEIQDDDVEEEKDEQDGEEEDLSQVQPIVPPDAEPIEFDRYMASTWKEQLYQVVKRAFIVYWRMPSYNFVRVVMAIFMSLVIGSAFYKEPATQKGAEVGVAAIFMGAMFGILQLTSAIHPLEDERDVFYREISSGTYRPWVYWVAVTLDEIPYALISGTIFTVFFYFLVGFPGSRFGQFYLAFVFFMLTAISIGQCIAILAPNQQVSQMVAPVINSLMFVLAGFIIPKPSIPNYMIWLYWANPYSYALEALAVDILHDKKYYCTPSEYSAFPKPPGVTCSSLGYSPAPSGVTCTSRNGTVFDHCCLFCQITSGDQIMTEYGLSYHMMWIDIGALAAYVIGFRLLALIGIQYVHYINR</sequence>
<keyword evidence="4" id="KW-0813">Transport</keyword>
<feature type="compositionally biased region" description="Basic and acidic residues" evidence="11">
    <location>
        <begin position="1"/>
        <end position="11"/>
    </location>
</feature>
<evidence type="ECO:0000256" key="11">
    <source>
        <dbReference type="SAM" id="MobiDB-lite"/>
    </source>
</evidence>
<dbReference type="Pfam" id="PF08370">
    <property type="entry name" value="PDR_assoc"/>
    <property type="match status" value="1"/>
</dbReference>
<keyword evidence="8" id="KW-0067">ATP-binding</keyword>
<dbReference type="InterPro" id="IPR003439">
    <property type="entry name" value="ABC_transporter-like_ATP-bd"/>
</dbReference>
<feature type="transmembrane region" description="Helical" evidence="12">
    <location>
        <begin position="792"/>
        <end position="813"/>
    </location>
</feature>
<dbReference type="InterPro" id="IPR017871">
    <property type="entry name" value="ABC_transporter-like_CS"/>
</dbReference>
<organism evidence="14 15">
    <name type="scientific">Galdieria yellowstonensis</name>
    <dbReference type="NCBI Taxonomy" id="3028027"/>
    <lineage>
        <taxon>Eukaryota</taxon>
        <taxon>Rhodophyta</taxon>
        <taxon>Bangiophyceae</taxon>
        <taxon>Galdieriales</taxon>
        <taxon>Galdieriaceae</taxon>
        <taxon>Galdieria</taxon>
    </lineage>
</organism>
<evidence type="ECO:0000256" key="5">
    <source>
        <dbReference type="ARBA" id="ARBA00022692"/>
    </source>
</evidence>
<feature type="transmembrane region" description="Helical" evidence="12">
    <location>
        <begin position="1295"/>
        <end position="1313"/>
    </location>
</feature>
<evidence type="ECO:0000256" key="3">
    <source>
        <dbReference type="ARBA" id="ARBA00014334"/>
    </source>
</evidence>
<feature type="region of interest" description="Disordered" evidence="11">
    <location>
        <begin position="848"/>
        <end position="870"/>
    </location>
</feature>
<dbReference type="InterPro" id="IPR013581">
    <property type="entry name" value="PDR_assoc"/>
</dbReference>
<dbReference type="PANTHER" id="PTHR19241">
    <property type="entry name" value="ATP-BINDING CASSETTE TRANSPORTER"/>
    <property type="match status" value="1"/>
</dbReference>
<evidence type="ECO:0000256" key="6">
    <source>
        <dbReference type="ARBA" id="ARBA00022737"/>
    </source>
</evidence>
<gene>
    <name evidence="14" type="ORF">GAYE_SCF78G7087</name>
</gene>
<evidence type="ECO:0000256" key="4">
    <source>
        <dbReference type="ARBA" id="ARBA00022448"/>
    </source>
</evidence>
<dbReference type="Pfam" id="PF01061">
    <property type="entry name" value="ABC2_membrane"/>
    <property type="match status" value="2"/>
</dbReference>
<dbReference type="InterPro" id="IPR027417">
    <property type="entry name" value="P-loop_NTPase"/>
</dbReference>
<feature type="domain" description="ABC transporter" evidence="13">
    <location>
        <begin position="933"/>
        <end position="1180"/>
    </location>
</feature>
<evidence type="ECO:0000256" key="1">
    <source>
        <dbReference type="ARBA" id="ARBA00004141"/>
    </source>
</evidence>
<feature type="transmembrane region" description="Helical" evidence="12">
    <location>
        <begin position="660"/>
        <end position="681"/>
    </location>
</feature>
<dbReference type="Pfam" id="PF19055">
    <property type="entry name" value="ABC2_membrane_7"/>
    <property type="match status" value="1"/>
</dbReference>
<dbReference type="InterPro" id="IPR034003">
    <property type="entry name" value="ABCG_PDR_2"/>
</dbReference>
<feature type="compositionally biased region" description="Low complexity" evidence="11">
    <location>
        <begin position="17"/>
        <end position="32"/>
    </location>
</feature>
<keyword evidence="10 12" id="KW-0472">Membrane</keyword>
<dbReference type="SUPFAM" id="SSF52540">
    <property type="entry name" value="P-loop containing nucleoside triphosphate hydrolases"/>
    <property type="match status" value="2"/>
</dbReference>
<dbReference type="GO" id="GO:0005524">
    <property type="term" value="F:ATP binding"/>
    <property type="evidence" value="ECO:0007669"/>
    <property type="project" value="UniProtKB-KW"/>
</dbReference>
<evidence type="ECO:0000256" key="9">
    <source>
        <dbReference type="ARBA" id="ARBA00022989"/>
    </source>
</evidence>
<dbReference type="InterPro" id="IPR003593">
    <property type="entry name" value="AAA+_ATPase"/>
</dbReference>
<keyword evidence="9 12" id="KW-1133">Transmembrane helix</keyword>
<comment type="caution">
    <text evidence="14">The sequence shown here is derived from an EMBL/GenBank/DDBJ whole genome shotgun (WGS) entry which is preliminary data.</text>
</comment>
<name>A0AAV9INN4_9RHOD</name>
<evidence type="ECO:0000313" key="15">
    <source>
        <dbReference type="Proteomes" id="UP001300502"/>
    </source>
</evidence>
<feature type="transmembrane region" description="Helical" evidence="12">
    <location>
        <begin position="1435"/>
        <end position="1453"/>
    </location>
</feature>
<evidence type="ECO:0000256" key="10">
    <source>
        <dbReference type="ARBA" id="ARBA00023136"/>
    </source>
</evidence>
<dbReference type="GO" id="GO:0016020">
    <property type="term" value="C:membrane"/>
    <property type="evidence" value="ECO:0007669"/>
    <property type="project" value="UniProtKB-SubCell"/>
</dbReference>
<comment type="subcellular location">
    <subcellularLocation>
        <location evidence="1">Membrane</location>
        <topology evidence="1">Multi-pass membrane protein</topology>
    </subcellularLocation>
</comment>
<feature type="transmembrane region" description="Helical" evidence="12">
    <location>
        <begin position="1325"/>
        <end position="1345"/>
    </location>
</feature>
<feature type="transmembrane region" description="Helical" evidence="12">
    <location>
        <begin position="1366"/>
        <end position="1393"/>
    </location>
</feature>
<evidence type="ECO:0000256" key="8">
    <source>
        <dbReference type="ARBA" id="ARBA00022840"/>
    </source>
</evidence>
<dbReference type="Proteomes" id="UP001300502">
    <property type="component" value="Unassembled WGS sequence"/>
</dbReference>
<proteinExistence type="inferred from homology"/>
<comment type="similarity">
    <text evidence="2">Belongs to the ABC transporter superfamily. ABCG family. PDR (TC 3.A.1.205) subfamily.</text>
</comment>
<feature type="transmembrane region" description="Helical" evidence="12">
    <location>
        <begin position="552"/>
        <end position="569"/>
    </location>
</feature>
<dbReference type="CDD" id="cd03232">
    <property type="entry name" value="ABCG_PDR_domain2"/>
    <property type="match status" value="1"/>
</dbReference>
<feature type="transmembrane region" description="Helical" evidence="12">
    <location>
        <begin position="1405"/>
        <end position="1428"/>
    </location>
</feature>
<dbReference type="InterPro" id="IPR043926">
    <property type="entry name" value="ABCG_dom"/>
</dbReference>
<feature type="transmembrane region" description="Helical" evidence="12">
    <location>
        <begin position="718"/>
        <end position="737"/>
    </location>
</feature>
<dbReference type="GO" id="GO:0016887">
    <property type="term" value="F:ATP hydrolysis activity"/>
    <property type="evidence" value="ECO:0007669"/>
    <property type="project" value="InterPro"/>
</dbReference>
<evidence type="ECO:0000256" key="2">
    <source>
        <dbReference type="ARBA" id="ARBA00006012"/>
    </source>
</evidence>
<feature type="compositionally biased region" description="Acidic residues" evidence="11">
    <location>
        <begin position="1229"/>
        <end position="1248"/>
    </location>
</feature>
<feature type="domain" description="ABC transporter" evidence="13">
    <location>
        <begin position="185"/>
        <end position="442"/>
    </location>
</feature>
<dbReference type="InterPro" id="IPR013525">
    <property type="entry name" value="ABC2_TM"/>
</dbReference>
<keyword evidence="15" id="KW-1185">Reference proteome</keyword>
<evidence type="ECO:0000259" key="13">
    <source>
        <dbReference type="PROSITE" id="PS50893"/>
    </source>
</evidence>
<dbReference type="Gene3D" id="3.40.50.300">
    <property type="entry name" value="P-loop containing nucleotide triphosphate hydrolases"/>
    <property type="match status" value="2"/>
</dbReference>
<keyword evidence="6" id="KW-0677">Repeat</keyword>
<dbReference type="PROSITE" id="PS50893">
    <property type="entry name" value="ABC_TRANSPORTER_2"/>
    <property type="match status" value="2"/>
</dbReference>